<evidence type="ECO:0000259" key="1">
    <source>
        <dbReference type="Pfam" id="PF23961"/>
    </source>
</evidence>
<keyword evidence="3" id="KW-1185">Reference proteome</keyword>
<gene>
    <name evidence="2" type="ORF">Arno162_84</name>
</gene>
<organism evidence="2 3">
    <name type="scientific">Pectobacterium phage Arno162</name>
    <dbReference type="NCBI Taxonomy" id="2500577"/>
    <lineage>
        <taxon>Viruses</taxon>
        <taxon>Duplodnaviria</taxon>
        <taxon>Heunggongvirae</taxon>
        <taxon>Uroviricota</taxon>
        <taxon>Caudoviricetes</taxon>
        <taxon>Andersonviridae</taxon>
        <taxon>Andersonviridae incertae sedis</taxon>
        <taxon>Arnovirus</taxon>
        <taxon>Arnovirus arno162</taxon>
    </lineage>
</organism>
<feature type="domain" description="Phage neck terminator protein gp12-like" evidence="1">
    <location>
        <begin position="46"/>
        <end position="173"/>
    </location>
</feature>
<dbReference type="Pfam" id="PF23961">
    <property type="entry name" value="Phage_tail_terminator_9"/>
    <property type="match status" value="1"/>
</dbReference>
<proteinExistence type="predicted"/>
<accession>A0A678ZJS9</accession>
<reference evidence="2 3" key="1">
    <citation type="submission" date="2018-12" db="EMBL/GenBank/DDBJ databases">
        <authorList>
            <person name="Shneider M.M."/>
            <person name="Kabilov M.R."/>
            <person name="Miroshnikov K.A."/>
        </authorList>
    </citation>
    <scope>NUCLEOTIDE SEQUENCE [LARGE SCALE GENOMIC DNA]</scope>
</reference>
<sequence>MQLETSQIEEGMVRYLVEVIGHRLAKDNRGRPNAIVAYPSDNSVDKGLKPDQPFMTVYVVNATTPFGWLLDKYIDEEDRTCYKVAFQISVMLSAYGKGSHSIITELKQRLEFDENRDLISELTGTRLYDSGMLPNNYDYLNTEFEQYSPLIISLVMNSVLIDPTGGIIEKVITDGQLKYSDLQTIPEITLHIEAP</sequence>
<evidence type="ECO:0000313" key="3">
    <source>
        <dbReference type="Proteomes" id="UP000430872"/>
    </source>
</evidence>
<evidence type="ECO:0000313" key="2">
    <source>
        <dbReference type="EMBL" id="AZV02124.1"/>
    </source>
</evidence>
<name>A0A678ZJS9_9CAUD</name>
<dbReference type="Proteomes" id="UP000430872">
    <property type="component" value="Segment"/>
</dbReference>
<protein>
    <recommendedName>
        <fullName evidence="1">Phage neck terminator protein gp12-like domain-containing protein</fullName>
    </recommendedName>
</protein>
<dbReference type="EMBL" id="MK290737">
    <property type="protein sequence ID" value="AZV02124.1"/>
    <property type="molecule type" value="Genomic_DNA"/>
</dbReference>
<dbReference type="InterPro" id="IPR057087">
    <property type="entry name" value="Gp12-like"/>
</dbReference>